<name>A0A4V2UXS0_9HYPH</name>
<comment type="caution">
    <text evidence="1">The sequence shown here is derived from an EMBL/GenBank/DDBJ whole genome shotgun (WGS) entry which is preliminary data.</text>
</comment>
<dbReference type="AlphaFoldDB" id="A0A4V2UXS0"/>
<dbReference type="Proteomes" id="UP000295678">
    <property type="component" value="Unassembled WGS sequence"/>
</dbReference>
<proteinExistence type="predicted"/>
<organism evidence="1 2">
    <name type="scientific">Tepidamorphus gemmatus</name>
    <dbReference type="NCBI Taxonomy" id="747076"/>
    <lineage>
        <taxon>Bacteria</taxon>
        <taxon>Pseudomonadati</taxon>
        <taxon>Pseudomonadota</taxon>
        <taxon>Alphaproteobacteria</taxon>
        <taxon>Hyphomicrobiales</taxon>
        <taxon>Tepidamorphaceae</taxon>
        <taxon>Tepidamorphus</taxon>
    </lineage>
</organism>
<protein>
    <submittedName>
        <fullName evidence="1">Uncharacterized protein</fullName>
    </submittedName>
</protein>
<keyword evidence="2" id="KW-1185">Reference proteome</keyword>
<gene>
    <name evidence="1" type="ORF">EDC22_11528</name>
</gene>
<evidence type="ECO:0000313" key="2">
    <source>
        <dbReference type="Proteomes" id="UP000295678"/>
    </source>
</evidence>
<reference evidence="1 2" key="1">
    <citation type="submission" date="2019-03" db="EMBL/GenBank/DDBJ databases">
        <title>Genomic Encyclopedia of Type Strains, Phase IV (KMG-IV): sequencing the most valuable type-strain genomes for metagenomic binning, comparative biology and taxonomic classification.</title>
        <authorList>
            <person name="Goeker M."/>
        </authorList>
    </citation>
    <scope>NUCLEOTIDE SEQUENCE [LARGE SCALE GENOMIC DNA]</scope>
    <source>
        <strain evidence="1 2">DSM 19345</strain>
    </source>
</reference>
<evidence type="ECO:0000313" key="1">
    <source>
        <dbReference type="EMBL" id="TCT04548.1"/>
    </source>
</evidence>
<dbReference type="EMBL" id="SMAK01000015">
    <property type="protein sequence ID" value="TCT04548.1"/>
    <property type="molecule type" value="Genomic_DNA"/>
</dbReference>
<sequence>MDVIMLTISNSVSYQSPGKIRASPAFRAARRRSNVAGGGIPFGRSLPGLCQVIGKRIRFR</sequence>
<accession>A0A4V2UXS0</accession>